<feature type="region of interest" description="Disordered" evidence="1">
    <location>
        <begin position="1"/>
        <end position="32"/>
    </location>
</feature>
<reference evidence="3" key="1">
    <citation type="submission" date="2025-08" db="UniProtKB">
        <authorList>
            <consortium name="RefSeq"/>
        </authorList>
    </citation>
    <scope>IDENTIFICATION</scope>
</reference>
<evidence type="ECO:0000313" key="3">
    <source>
        <dbReference type="RefSeq" id="XP_039145770.1"/>
    </source>
</evidence>
<dbReference type="GO" id="GO:0010274">
    <property type="term" value="P:hydrotropism"/>
    <property type="evidence" value="ECO:0007669"/>
    <property type="project" value="InterPro"/>
</dbReference>
<sequence>MTEPRKTGSSTSEDQGQPMLSIPRPTISLVKPPRRSFRSRPLRLFGVLRSVFRSLPIFTPKCKPTCHLTPTHLRHTDVSRNLSSSRVTGTLFGYRKGRVSLSIQESPSCLPTLIIELAMQTQVLLRDMSSGMVRIALECEKRPGNLKDHRTTTPPKLLNEPLWTMFSNGKKNGYGLRRDPNEEDISIMELLRAVSMGVGVLPTNSESDGPDSEIAYVRATFEHAIGSRDSETFYMLSHEGNNGPELTIFFVRI</sequence>
<accession>A0AB40D0H0</accession>
<gene>
    <name evidence="3" type="primary">LOC120283014</name>
</gene>
<evidence type="ECO:0000313" key="2">
    <source>
        <dbReference type="Proteomes" id="UP001515500"/>
    </source>
</evidence>
<dbReference type="InterPro" id="IPR006460">
    <property type="entry name" value="MIZ1-like_pln"/>
</dbReference>
<dbReference type="Proteomes" id="UP001515500">
    <property type="component" value="Chromosome 18"/>
</dbReference>
<dbReference type="GeneID" id="120283014"/>
<name>A0AB40D0H0_DIOCR</name>
<organism evidence="2 3">
    <name type="scientific">Dioscorea cayennensis subsp. rotundata</name>
    <name type="common">White Guinea yam</name>
    <name type="synonym">Dioscorea rotundata</name>
    <dbReference type="NCBI Taxonomy" id="55577"/>
    <lineage>
        <taxon>Eukaryota</taxon>
        <taxon>Viridiplantae</taxon>
        <taxon>Streptophyta</taxon>
        <taxon>Embryophyta</taxon>
        <taxon>Tracheophyta</taxon>
        <taxon>Spermatophyta</taxon>
        <taxon>Magnoliopsida</taxon>
        <taxon>Liliopsida</taxon>
        <taxon>Dioscoreales</taxon>
        <taxon>Dioscoreaceae</taxon>
        <taxon>Dioscorea</taxon>
    </lineage>
</organism>
<keyword evidence="2" id="KW-1185">Reference proteome</keyword>
<evidence type="ECO:0000256" key="1">
    <source>
        <dbReference type="SAM" id="MobiDB-lite"/>
    </source>
</evidence>
<dbReference type="PANTHER" id="PTHR31696">
    <property type="entry name" value="PROTEIN MIZU-KUSSEI 1"/>
    <property type="match status" value="1"/>
</dbReference>
<dbReference type="PANTHER" id="PTHR31696:SF4">
    <property type="entry name" value="OS08G0171800 PROTEIN"/>
    <property type="match status" value="1"/>
</dbReference>
<protein>
    <submittedName>
        <fullName evidence="3">Protein MIZU-KUSSEI 1</fullName>
    </submittedName>
</protein>
<proteinExistence type="predicted"/>
<dbReference type="AlphaFoldDB" id="A0AB40D0H0"/>
<dbReference type="RefSeq" id="XP_039145770.1">
    <property type="nucleotide sequence ID" value="XM_039289836.1"/>
</dbReference>
<dbReference type="NCBIfam" id="TIGR01570">
    <property type="entry name" value="A_thal_3588"/>
    <property type="match status" value="1"/>
</dbReference>
<dbReference type="Pfam" id="PF04759">
    <property type="entry name" value="DUF617"/>
    <property type="match status" value="1"/>
</dbReference>